<gene>
    <name evidence="9" type="ORF">OS493_026459</name>
</gene>
<accession>A0A9W9YXH6</accession>
<evidence type="ECO:0000313" key="10">
    <source>
        <dbReference type="Proteomes" id="UP001163046"/>
    </source>
</evidence>
<protein>
    <recommendedName>
        <fullName evidence="8">Major facilitator superfamily associated domain-containing protein</fullName>
    </recommendedName>
</protein>
<feature type="transmembrane region" description="Helical" evidence="7">
    <location>
        <begin position="354"/>
        <end position="374"/>
    </location>
</feature>
<evidence type="ECO:0000259" key="8">
    <source>
        <dbReference type="Pfam" id="PF12832"/>
    </source>
</evidence>
<keyword evidence="5 7" id="KW-0472">Membrane</keyword>
<comment type="subcellular location">
    <subcellularLocation>
        <location evidence="1">Membrane</location>
        <topology evidence="1">Multi-pass membrane protein</topology>
    </subcellularLocation>
</comment>
<feature type="transmembrane region" description="Helical" evidence="7">
    <location>
        <begin position="73"/>
        <end position="92"/>
    </location>
</feature>
<sequence length="510" mass="57129">MSFLENAEPDREQQGKDKYDPHSDDSEKKCWPQIERKLVPAKLFYFLYFSSLGALLPYLALYYKQMKLTPSQVGILMGLKPFVEFICTPLWGAFVDRFKKGKSVLLLSLLVTALSQFSLSLVAPAERLCTLNFLPRSIQSGLDNSSKMSLHNGNSSTYWKDFVFVSSMVHDKPWPLIYASKEEEMIQISSTTELFTILLIIILVSNVISSPSLALADTVTMQTLGPNVHLYGRQRLWGSVGWGIASFLVGALVTLSHHCPNPFTKPSEINYTPCFSTFGALMLLALLTSTRFKFAYSSQDVKEVKNAGIMDGFKRSISIKYIMFLFTAFYFGILNAFMKTFLFWHLKDLGGTQLLFSLIAAVNCFAEVSVYLLSDRIITRMGHTRVIYLAAAGFTLRCLWYSFLSNPWLVLPLELMPGITNALAWVAMLSYVNEISTSKTATTHQGILYGFYRGLGYGCGEVLGGLMINFVGSGNAFKVFALGAMCILLGNVLVENVHQLKRIFRFYSGD</sequence>
<feature type="transmembrane region" description="Helical" evidence="7">
    <location>
        <begin position="269"/>
        <end position="287"/>
    </location>
</feature>
<feature type="region of interest" description="Disordered" evidence="6">
    <location>
        <begin position="1"/>
        <end position="28"/>
    </location>
</feature>
<feature type="transmembrane region" description="Helical" evidence="7">
    <location>
        <begin position="321"/>
        <end position="342"/>
    </location>
</feature>
<reference evidence="9" key="1">
    <citation type="submission" date="2023-01" db="EMBL/GenBank/DDBJ databases">
        <title>Genome assembly of the deep-sea coral Lophelia pertusa.</title>
        <authorList>
            <person name="Herrera S."/>
            <person name="Cordes E."/>
        </authorList>
    </citation>
    <scope>NUCLEOTIDE SEQUENCE</scope>
    <source>
        <strain evidence="9">USNM1676648</strain>
        <tissue evidence="9">Polyp</tissue>
    </source>
</reference>
<dbReference type="InterPro" id="IPR051717">
    <property type="entry name" value="MFS_MFSD6"/>
</dbReference>
<feature type="transmembrane region" description="Helical" evidence="7">
    <location>
        <begin position="415"/>
        <end position="433"/>
    </location>
</feature>
<dbReference type="InterPro" id="IPR036259">
    <property type="entry name" value="MFS_trans_sf"/>
</dbReference>
<evidence type="ECO:0000256" key="5">
    <source>
        <dbReference type="ARBA" id="ARBA00023136"/>
    </source>
</evidence>
<dbReference type="GO" id="GO:0016020">
    <property type="term" value="C:membrane"/>
    <property type="evidence" value="ECO:0007669"/>
    <property type="project" value="UniProtKB-SubCell"/>
</dbReference>
<feature type="transmembrane region" description="Helical" evidence="7">
    <location>
        <begin position="104"/>
        <end position="125"/>
    </location>
</feature>
<evidence type="ECO:0000256" key="4">
    <source>
        <dbReference type="ARBA" id="ARBA00022989"/>
    </source>
</evidence>
<dbReference type="Proteomes" id="UP001163046">
    <property type="component" value="Unassembled WGS sequence"/>
</dbReference>
<keyword evidence="4 7" id="KW-1133">Transmembrane helix</keyword>
<evidence type="ECO:0000256" key="7">
    <source>
        <dbReference type="SAM" id="Phobius"/>
    </source>
</evidence>
<keyword evidence="3 7" id="KW-0812">Transmembrane</keyword>
<feature type="transmembrane region" description="Helical" evidence="7">
    <location>
        <begin position="386"/>
        <end position="403"/>
    </location>
</feature>
<name>A0A9W9YXH6_9CNID</name>
<feature type="compositionally biased region" description="Basic and acidic residues" evidence="6">
    <location>
        <begin position="8"/>
        <end position="28"/>
    </location>
</feature>
<comment type="caution">
    <text evidence="9">The sequence shown here is derived from an EMBL/GenBank/DDBJ whole genome shotgun (WGS) entry which is preliminary data.</text>
</comment>
<evidence type="ECO:0000256" key="6">
    <source>
        <dbReference type="SAM" id="MobiDB-lite"/>
    </source>
</evidence>
<dbReference type="Pfam" id="PF12832">
    <property type="entry name" value="MFS_1_like"/>
    <property type="match status" value="1"/>
</dbReference>
<dbReference type="PANTHER" id="PTHR16172">
    <property type="entry name" value="MAJOR FACILITATOR SUPERFAMILY DOMAIN-CONTAINING PROTEIN 6-LIKE"/>
    <property type="match status" value="1"/>
</dbReference>
<feature type="transmembrane region" description="Helical" evidence="7">
    <location>
        <begin position="194"/>
        <end position="215"/>
    </location>
</feature>
<evidence type="ECO:0000256" key="3">
    <source>
        <dbReference type="ARBA" id="ARBA00022692"/>
    </source>
</evidence>
<dbReference type="Gene3D" id="1.20.1250.20">
    <property type="entry name" value="MFS general substrate transporter like domains"/>
    <property type="match status" value="3"/>
</dbReference>
<dbReference type="AlphaFoldDB" id="A0A9W9YXH6"/>
<feature type="transmembrane region" description="Helical" evidence="7">
    <location>
        <begin position="454"/>
        <end position="471"/>
    </location>
</feature>
<dbReference type="CDD" id="cd17335">
    <property type="entry name" value="MFS_MFSD6"/>
    <property type="match status" value="1"/>
</dbReference>
<evidence type="ECO:0000313" key="9">
    <source>
        <dbReference type="EMBL" id="KAJ7371358.1"/>
    </source>
</evidence>
<evidence type="ECO:0000256" key="1">
    <source>
        <dbReference type="ARBA" id="ARBA00004141"/>
    </source>
</evidence>
<comment type="similarity">
    <text evidence="2">Belongs to the major facilitator superfamily. MFSD6 family.</text>
</comment>
<dbReference type="OrthoDB" id="5989317at2759"/>
<evidence type="ECO:0000256" key="2">
    <source>
        <dbReference type="ARBA" id="ARBA00005241"/>
    </source>
</evidence>
<feature type="transmembrane region" description="Helical" evidence="7">
    <location>
        <begin position="236"/>
        <end position="257"/>
    </location>
</feature>
<dbReference type="SUPFAM" id="SSF103473">
    <property type="entry name" value="MFS general substrate transporter"/>
    <property type="match status" value="1"/>
</dbReference>
<feature type="domain" description="Major facilitator superfamily associated" evidence="8">
    <location>
        <begin position="42"/>
        <end position="478"/>
    </location>
</feature>
<dbReference type="EMBL" id="MU826848">
    <property type="protein sequence ID" value="KAJ7371358.1"/>
    <property type="molecule type" value="Genomic_DNA"/>
</dbReference>
<dbReference type="PANTHER" id="PTHR16172:SF2">
    <property type="entry name" value="MAJOR FACILITATOR SUPERFAMILY DOMAIN-CONTAINING PROTEIN 6"/>
    <property type="match status" value="1"/>
</dbReference>
<feature type="transmembrane region" description="Helical" evidence="7">
    <location>
        <begin position="43"/>
        <end position="61"/>
    </location>
</feature>
<proteinExistence type="inferred from homology"/>
<feature type="transmembrane region" description="Helical" evidence="7">
    <location>
        <begin position="477"/>
        <end position="494"/>
    </location>
</feature>
<keyword evidence="10" id="KW-1185">Reference proteome</keyword>
<dbReference type="InterPro" id="IPR024989">
    <property type="entry name" value="MFS_assoc_dom"/>
</dbReference>
<organism evidence="9 10">
    <name type="scientific">Desmophyllum pertusum</name>
    <dbReference type="NCBI Taxonomy" id="174260"/>
    <lineage>
        <taxon>Eukaryota</taxon>
        <taxon>Metazoa</taxon>
        <taxon>Cnidaria</taxon>
        <taxon>Anthozoa</taxon>
        <taxon>Hexacorallia</taxon>
        <taxon>Scleractinia</taxon>
        <taxon>Caryophylliina</taxon>
        <taxon>Caryophylliidae</taxon>
        <taxon>Desmophyllum</taxon>
    </lineage>
</organism>